<dbReference type="EMBL" id="KZ825341">
    <property type="protein sequence ID" value="RAH45903.1"/>
    <property type="molecule type" value="Genomic_DNA"/>
</dbReference>
<dbReference type="Proteomes" id="UP000249057">
    <property type="component" value="Unassembled WGS sequence"/>
</dbReference>
<keyword evidence="2" id="KW-1185">Reference proteome</keyword>
<gene>
    <name evidence="1" type="ORF">BO95DRAFT_413146</name>
</gene>
<evidence type="ECO:0000313" key="2">
    <source>
        <dbReference type="Proteomes" id="UP000249057"/>
    </source>
</evidence>
<name>A0ACD1G9R0_9EURO</name>
<sequence length="172" mass="19326">MFAIQAAPKSSATETQPSTDRFTPNILPCKIHYDGPVKTLDRYWEPQADEKEKDVQIAYFRGRRLKGRQVAIPEGYKGVIATSTDRVLPPTRNENEADVEEVQPEEPVKILEKQGTFNEYMVWGHELVPAADDAFVKGVEEWIKLAEAVCVHAISGQFSTKDLVVDARPAQQ</sequence>
<evidence type="ECO:0000313" key="1">
    <source>
        <dbReference type="EMBL" id="RAH45903.1"/>
    </source>
</evidence>
<reference evidence="1" key="1">
    <citation type="submission" date="2018-02" db="EMBL/GenBank/DDBJ databases">
        <title>The genomes of Aspergillus section Nigri reveals drivers in fungal speciation.</title>
        <authorList>
            <consortium name="DOE Joint Genome Institute"/>
            <person name="Vesth T.C."/>
            <person name="Nybo J."/>
            <person name="Theobald S."/>
            <person name="Brandl J."/>
            <person name="Frisvad J.C."/>
            <person name="Nielsen K.F."/>
            <person name="Lyhne E.K."/>
            <person name="Kogle M.E."/>
            <person name="Kuo A."/>
            <person name="Riley R."/>
            <person name="Clum A."/>
            <person name="Nolan M."/>
            <person name="Lipzen A."/>
            <person name="Salamov A."/>
            <person name="Henrissat B."/>
            <person name="Wiebenga A."/>
            <person name="De vries R.P."/>
            <person name="Grigoriev I.V."/>
            <person name="Mortensen U.H."/>
            <person name="Andersen M.R."/>
            <person name="Baker S.E."/>
        </authorList>
    </citation>
    <scope>NUCLEOTIDE SEQUENCE</scope>
    <source>
        <strain evidence="1">CBS 621.78</strain>
    </source>
</reference>
<accession>A0ACD1G9R0</accession>
<protein>
    <submittedName>
        <fullName evidence="1">Uncharacterized protein</fullName>
    </submittedName>
</protein>
<proteinExistence type="predicted"/>
<organism evidence="1 2">
    <name type="scientific">Aspergillus brunneoviolaceus CBS 621.78</name>
    <dbReference type="NCBI Taxonomy" id="1450534"/>
    <lineage>
        <taxon>Eukaryota</taxon>
        <taxon>Fungi</taxon>
        <taxon>Dikarya</taxon>
        <taxon>Ascomycota</taxon>
        <taxon>Pezizomycotina</taxon>
        <taxon>Eurotiomycetes</taxon>
        <taxon>Eurotiomycetidae</taxon>
        <taxon>Eurotiales</taxon>
        <taxon>Aspergillaceae</taxon>
        <taxon>Aspergillus</taxon>
        <taxon>Aspergillus subgen. Circumdati</taxon>
    </lineage>
</organism>